<dbReference type="EMBL" id="CAJPDT010000016">
    <property type="protein sequence ID" value="CAF9916033.1"/>
    <property type="molecule type" value="Genomic_DNA"/>
</dbReference>
<keyword evidence="2" id="KW-1185">Reference proteome</keyword>
<dbReference type="PANTHER" id="PTHR33099">
    <property type="entry name" value="FE2OG DIOXYGENASE DOMAIN-CONTAINING PROTEIN"/>
    <property type="match status" value="1"/>
</dbReference>
<evidence type="ECO:0000313" key="2">
    <source>
        <dbReference type="Proteomes" id="UP000664534"/>
    </source>
</evidence>
<name>A0A8H3F5I5_9LECA</name>
<sequence>MASSLDIKDDLCNYLRVISSGKFATSGALAIASNPGLFVEGIGKVGLPLSERDAVELSRASHEAPFGKGSETLVDPSLSTLHEVIGKVAQELGVVDGASSIRAEPHKLLLYEPGAFFETHRDTEKAPGMFATLVIALPSEHTGGDVVVQVGNEKQILRTQGLCDFGYSYLAWYADVNHSVSKVESGHRLVLTYNLIHNAPNSSRMASVLDDHRQNLSKVLALWGMQVREIESHSEYVDEKLVYILEHEYSEANICLNHLKGKDQLRARYLSEACQDQGFCLFFPHFDIDDDEDDVGYHKLVDELESKWKLLNVFQSDGHQIAEGVALGEEDVLKNIDFSGIEPDDEESEGWTEAEHVGVKEYVDTLLREMQDEALSLASREEMKNLCEMVIDAKQTPQKAAEGECERTNTAVSRTSSISERFKALSLLVSSYQEVAGDTAAAMKNMQDFELETAISIAGAKSGDIAVTAADAPTLVQLTEEHGEIYIFRVVLPLVKKYTSNVDFIVTFLTGLFRASEGNKVRFEVVQNIFRDILGDVIPDLYLQYGQVNREQPRDEFAKRRRYEHDRYGSQITDQSPRLMTAENLATLFHHCEKLRLSHEISQLADKIVLHGPDANVATFEHILLPLFKQLPPSVERESNMADTHSYTQLFCTSLSSYIKTYVQSPPQKPKGLESQPRGCSLYCEDCVKLDAFLKHPDRSKALFSVNGSRRDHIEERLNHGSCVTETIKGGTPYTLVVMKKGTEWADSMKDWKQRCGVALKAVEEIGLEKLGGLLGEGWEDTVGLRAIRGESGDIGEQRGERWPLGNLAQGTSAAVETDMDRKVVGGVGAEIVDLTWE</sequence>
<evidence type="ECO:0000313" key="1">
    <source>
        <dbReference type="EMBL" id="CAF9916033.1"/>
    </source>
</evidence>
<accession>A0A8H3F5I5</accession>
<dbReference type="Proteomes" id="UP000664534">
    <property type="component" value="Unassembled WGS sequence"/>
</dbReference>
<organism evidence="1 2">
    <name type="scientific">Imshaugia aleurites</name>
    <dbReference type="NCBI Taxonomy" id="172621"/>
    <lineage>
        <taxon>Eukaryota</taxon>
        <taxon>Fungi</taxon>
        <taxon>Dikarya</taxon>
        <taxon>Ascomycota</taxon>
        <taxon>Pezizomycotina</taxon>
        <taxon>Lecanoromycetes</taxon>
        <taxon>OSLEUM clade</taxon>
        <taxon>Lecanoromycetidae</taxon>
        <taxon>Lecanorales</taxon>
        <taxon>Lecanorineae</taxon>
        <taxon>Parmeliaceae</taxon>
        <taxon>Imshaugia</taxon>
    </lineage>
</organism>
<proteinExistence type="predicted"/>
<evidence type="ECO:0008006" key="3">
    <source>
        <dbReference type="Google" id="ProtNLM"/>
    </source>
</evidence>
<dbReference type="PANTHER" id="PTHR33099:SF7">
    <property type="entry name" value="MYND-TYPE DOMAIN-CONTAINING PROTEIN"/>
    <property type="match status" value="1"/>
</dbReference>
<dbReference type="AlphaFoldDB" id="A0A8H3F5I5"/>
<comment type="caution">
    <text evidence="1">The sequence shown here is derived from an EMBL/GenBank/DDBJ whole genome shotgun (WGS) entry which is preliminary data.</text>
</comment>
<gene>
    <name evidence="1" type="ORF">IMSHALPRED_002948</name>
</gene>
<dbReference type="OrthoDB" id="27483at2759"/>
<dbReference type="Gene3D" id="2.60.120.620">
    <property type="entry name" value="q2cbj1_9rhob like domain"/>
    <property type="match status" value="1"/>
</dbReference>
<reference evidence="1" key="1">
    <citation type="submission" date="2021-03" db="EMBL/GenBank/DDBJ databases">
        <authorList>
            <person name="Tagirdzhanova G."/>
        </authorList>
    </citation>
    <scope>NUCLEOTIDE SEQUENCE</scope>
</reference>
<protein>
    <recommendedName>
        <fullName evidence="3">Prolyl 4-hydroxylase alpha subunit Fe(2+) 2OG dioxygenase domain-containing protein</fullName>
    </recommendedName>
</protein>